<dbReference type="GeneID" id="30171213"/>
<feature type="compositionally biased region" description="Polar residues" evidence="1">
    <location>
        <begin position="1"/>
        <end position="15"/>
    </location>
</feature>
<dbReference type="RefSeq" id="XP_019012007.1">
    <property type="nucleotide sequence ID" value="XM_019154604.1"/>
</dbReference>
<reference evidence="3" key="2">
    <citation type="submission" date="2013-07" db="EMBL/GenBank/DDBJ databases">
        <authorList>
            <consortium name="The Broad Institute Genome Sequencing Platform"/>
            <person name="Cuomo C."/>
            <person name="Litvintseva A."/>
            <person name="Chen Y."/>
            <person name="Heitman J."/>
            <person name="Sun S."/>
            <person name="Springer D."/>
            <person name="Dromer F."/>
            <person name="Young S.K."/>
            <person name="Zeng Q."/>
            <person name="Gargeya S."/>
            <person name="Fitzgerald M."/>
            <person name="Abouelleil A."/>
            <person name="Alvarado L."/>
            <person name="Berlin A.M."/>
            <person name="Chapman S.B."/>
            <person name="Dewar J."/>
            <person name="Goldberg J."/>
            <person name="Griggs A."/>
            <person name="Gujja S."/>
            <person name="Hansen M."/>
            <person name="Howarth C."/>
            <person name="Imamovic A."/>
            <person name="Larimer J."/>
            <person name="McCowan C."/>
            <person name="Murphy C."/>
            <person name="Pearson M."/>
            <person name="Priest M."/>
            <person name="Roberts A."/>
            <person name="Saif S."/>
            <person name="Shea T."/>
            <person name="Sykes S."/>
            <person name="Wortman J."/>
            <person name="Nusbaum C."/>
            <person name="Birren B."/>
        </authorList>
    </citation>
    <scope>NUCLEOTIDE SEQUENCE</scope>
    <source>
        <strain evidence="3">CBS 10737</strain>
    </source>
</reference>
<proteinExistence type="predicted"/>
<reference evidence="2" key="3">
    <citation type="submission" date="2016-07" db="EMBL/GenBank/DDBJ databases">
        <title>Evolution of pathogenesis and genome organization in the Tremellales.</title>
        <authorList>
            <person name="Cuomo C."/>
            <person name="Litvintseva A."/>
            <person name="Heitman J."/>
            <person name="Chen Y."/>
            <person name="Sun S."/>
            <person name="Springer D."/>
            <person name="Dromer F."/>
            <person name="Young S."/>
            <person name="Zeng Q."/>
            <person name="Chapman S."/>
            <person name="Gujja S."/>
            <person name="Saif S."/>
            <person name="Birren B."/>
        </authorList>
    </citation>
    <scope>NUCLEOTIDE SEQUENCE</scope>
    <source>
        <strain evidence="2">CBS 10737</strain>
    </source>
</reference>
<dbReference type="OrthoDB" id="2564756at2759"/>
<dbReference type="Proteomes" id="UP000094020">
    <property type="component" value="Chromosome 3"/>
</dbReference>
<evidence type="ECO:0000313" key="2">
    <source>
        <dbReference type="EMBL" id="OCF50788.1"/>
    </source>
</evidence>
<gene>
    <name evidence="2" type="ORF">I206_02844</name>
    <name evidence="3" type="ORF">I206_102493</name>
</gene>
<dbReference type="EMBL" id="KI894009">
    <property type="protein sequence ID" value="OCF50788.1"/>
    <property type="molecule type" value="Genomic_DNA"/>
</dbReference>
<reference evidence="2" key="1">
    <citation type="submission" date="2013-07" db="EMBL/GenBank/DDBJ databases">
        <title>The Genome Sequence of Cryptococcus pinus CBS10737.</title>
        <authorList>
            <consortium name="The Broad Institute Genome Sequencing Platform"/>
            <person name="Cuomo C."/>
            <person name="Litvintseva A."/>
            <person name="Chen Y."/>
            <person name="Heitman J."/>
            <person name="Sun S."/>
            <person name="Springer D."/>
            <person name="Dromer F."/>
            <person name="Young S.K."/>
            <person name="Zeng Q."/>
            <person name="Gargeya S."/>
            <person name="Fitzgerald M."/>
            <person name="Abouelleil A."/>
            <person name="Alvarado L."/>
            <person name="Berlin A.M."/>
            <person name="Chapman S.B."/>
            <person name="Dewar J."/>
            <person name="Goldberg J."/>
            <person name="Griggs A."/>
            <person name="Gujja S."/>
            <person name="Hansen M."/>
            <person name="Howarth C."/>
            <person name="Imamovic A."/>
            <person name="Larimer J."/>
            <person name="McCowan C."/>
            <person name="Murphy C."/>
            <person name="Pearson M."/>
            <person name="Priest M."/>
            <person name="Roberts A."/>
            <person name="Saif S."/>
            <person name="Shea T."/>
            <person name="Sykes S."/>
            <person name="Wortman J."/>
            <person name="Nusbaum C."/>
            <person name="Birren B."/>
        </authorList>
    </citation>
    <scope>NUCLEOTIDE SEQUENCE [LARGE SCALE GENOMIC DNA]</scope>
    <source>
        <strain evidence="2">CBS 10737</strain>
    </source>
</reference>
<name>A0A1B9I5I8_9TREE</name>
<evidence type="ECO:0000313" key="4">
    <source>
        <dbReference type="Proteomes" id="UP000094020"/>
    </source>
</evidence>
<sequence>MLRTHALSNPSQQDVFHTGPPPLRPSTPPPPEPSLGPPPSRIQQPIQITRGITSKDYYDDAEDMLRSSFSNPLDYTSDRLEFFPPIRVPDALTIADAYANLPIGPYGGIRARAVEAERFPYLTVSLDQESDFDPQVDLRFKKGVRIDKTHWPHLYGAFRNYENALADSRFLIRSDSETNQQGILAMLEGDIINFLFSTKNDQPIFFDYLPRWLRNMYWIHEHKSNFMSRDSLVNLVGSAARSRKGILEAAGIPFANDPIYNRFTASDSRAGRGTKQVTLPFAGSIADHVIGELCNAEDGNAIKGIAIIYVEEKRLNPGTLRDLIYYLAHYNSATASLGHTRGNEENIPLSETFFPQEAGKI</sequence>
<organism evidence="2">
    <name type="scientific">Kwoniella pini CBS 10737</name>
    <dbReference type="NCBI Taxonomy" id="1296096"/>
    <lineage>
        <taxon>Eukaryota</taxon>
        <taxon>Fungi</taxon>
        <taxon>Dikarya</taxon>
        <taxon>Basidiomycota</taxon>
        <taxon>Agaricomycotina</taxon>
        <taxon>Tremellomycetes</taxon>
        <taxon>Tremellales</taxon>
        <taxon>Cryptococcaceae</taxon>
        <taxon>Kwoniella</taxon>
    </lineage>
</organism>
<feature type="region of interest" description="Disordered" evidence="1">
    <location>
        <begin position="1"/>
        <end position="44"/>
    </location>
</feature>
<protein>
    <submittedName>
        <fullName evidence="2">Uncharacterized protein</fullName>
    </submittedName>
</protein>
<accession>A0A1B9I5I8</accession>
<reference evidence="3" key="4">
    <citation type="submission" date="2024-02" db="EMBL/GenBank/DDBJ databases">
        <title>Comparative genomics of Cryptococcus and Kwoniella reveals pathogenesis evolution and contrasting modes of karyotype evolution via chromosome fusion or intercentromeric recombination.</title>
        <authorList>
            <person name="Coelho M.A."/>
            <person name="David-Palma M."/>
            <person name="Shea T."/>
            <person name="Bowers K."/>
            <person name="McGinley-Smith S."/>
            <person name="Mohammad A.W."/>
            <person name="Gnirke A."/>
            <person name="Yurkov A.M."/>
            <person name="Nowrousian M."/>
            <person name="Sun S."/>
            <person name="Cuomo C.A."/>
            <person name="Heitman J."/>
        </authorList>
    </citation>
    <scope>NUCLEOTIDE SEQUENCE</scope>
    <source>
        <strain evidence="3">CBS 10737</strain>
    </source>
</reference>
<dbReference type="EMBL" id="CP144521">
    <property type="protein sequence ID" value="WWC68564.1"/>
    <property type="molecule type" value="Genomic_DNA"/>
</dbReference>
<keyword evidence="4" id="KW-1185">Reference proteome</keyword>
<dbReference type="KEGG" id="kpin:30171213"/>
<dbReference type="AlphaFoldDB" id="A0A1B9I5I8"/>
<evidence type="ECO:0000256" key="1">
    <source>
        <dbReference type="SAM" id="MobiDB-lite"/>
    </source>
</evidence>
<evidence type="ECO:0000313" key="3">
    <source>
        <dbReference type="EMBL" id="WWC68564.1"/>
    </source>
</evidence>
<feature type="compositionally biased region" description="Pro residues" evidence="1">
    <location>
        <begin position="19"/>
        <end position="40"/>
    </location>
</feature>